<reference evidence="1 2" key="1">
    <citation type="journal article" date="2019" name="Sci. Rep.">
        <title>Orb-weaving spider Araneus ventricosus genome elucidates the spidroin gene catalogue.</title>
        <authorList>
            <person name="Kono N."/>
            <person name="Nakamura H."/>
            <person name="Ohtoshi R."/>
            <person name="Moran D.A.P."/>
            <person name="Shinohara A."/>
            <person name="Yoshida Y."/>
            <person name="Fujiwara M."/>
            <person name="Mori M."/>
            <person name="Tomita M."/>
            <person name="Arakawa K."/>
        </authorList>
    </citation>
    <scope>NUCLEOTIDE SEQUENCE [LARGE SCALE GENOMIC DNA]</scope>
</reference>
<proteinExistence type="predicted"/>
<evidence type="ECO:0000313" key="1">
    <source>
        <dbReference type="EMBL" id="GBN46668.1"/>
    </source>
</evidence>
<comment type="caution">
    <text evidence="1">The sequence shown here is derived from an EMBL/GenBank/DDBJ whole genome shotgun (WGS) entry which is preliminary data.</text>
</comment>
<dbReference type="EMBL" id="BGPR01131382">
    <property type="protein sequence ID" value="GBN46668.1"/>
    <property type="molecule type" value="Genomic_DNA"/>
</dbReference>
<gene>
    <name evidence="1" type="ORF">AVEN_238026_1</name>
</gene>
<keyword evidence="2" id="KW-1185">Reference proteome</keyword>
<evidence type="ECO:0000313" key="2">
    <source>
        <dbReference type="Proteomes" id="UP000499080"/>
    </source>
</evidence>
<organism evidence="1 2">
    <name type="scientific">Araneus ventricosus</name>
    <name type="common">Orbweaver spider</name>
    <name type="synonym">Epeira ventricosa</name>
    <dbReference type="NCBI Taxonomy" id="182803"/>
    <lineage>
        <taxon>Eukaryota</taxon>
        <taxon>Metazoa</taxon>
        <taxon>Ecdysozoa</taxon>
        <taxon>Arthropoda</taxon>
        <taxon>Chelicerata</taxon>
        <taxon>Arachnida</taxon>
        <taxon>Araneae</taxon>
        <taxon>Araneomorphae</taxon>
        <taxon>Entelegynae</taxon>
        <taxon>Araneoidea</taxon>
        <taxon>Araneidae</taxon>
        <taxon>Araneus</taxon>
    </lineage>
</organism>
<dbReference type="AlphaFoldDB" id="A0A4Y2P447"/>
<name>A0A4Y2P447_ARAVE</name>
<protein>
    <submittedName>
        <fullName evidence="1">Uncharacterized protein</fullName>
    </submittedName>
</protein>
<accession>A0A4Y2P447</accession>
<dbReference type="Proteomes" id="UP000499080">
    <property type="component" value="Unassembled WGS sequence"/>
</dbReference>
<sequence length="92" mass="10379">MRERSVWLMQEFKDGKIYVHDEEGQTPHHASVPDPIRKLNQLHGHGTMKRAKDASPVATEVFSMSSWQLLSSLNGASQGIYHKAYSLDLATE</sequence>